<evidence type="ECO:0000256" key="1">
    <source>
        <dbReference type="SAM" id="MobiDB-lite"/>
    </source>
</evidence>
<dbReference type="AlphaFoldDB" id="A0A5C6NV48"/>
<keyword evidence="3" id="KW-1185">Reference proteome</keyword>
<sequence length="168" mass="18924">MWSGFSEYARGSHGRCLPVRRDYLLSKRLRVQSLQELRIPMIIIRIIHHPSIHPSSIHPFVVLQAASSLGADRAFQQDGVETSNEQGEESQTSCKQPVMRKQESALTFGYNNSPTLVDRKKQADTTRNPGPQQEVWPRGAPPAIPLTAACEYFCKDSNLMVIRYGESE</sequence>
<reference evidence="2 3" key="1">
    <citation type="submission" date="2019-04" db="EMBL/GenBank/DDBJ databases">
        <title>Chromosome genome assembly for Takifugu flavidus.</title>
        <authorList>
            <person name="Xiao S."/>
        </authorList>
    </citation>
    <scope>NUCLEOTIDE SEQUENCE [LARGE SCALE GENOMIC DNA]</scope>
    <source>
        <strain evidence="2">HTHZ2018</strain>
        <tissue evidence="2">Muscle</tissue>
    </source>
</reference>
<evidence type="ECO:0000313" key="3">
    <source>
        <dbReference type="Proteomes" id="UP000324091"/>
    </source>
</evidence>
<organism evidence="2 3">
    <name type="scientific">Takifugu flavidus</name>
    <name type="common">sansaifugu</name>
    <dbReference type="NCBI Taxonomy" id="433684"/>
    <lineage>
        <taxon>Eukaryota</taxon>
        <taxon>Metazoa</taxon>
        <taxon>Chordata</taxon>
        <taxon>Craniata</taxon>
        <taxon>Vertebrata</taxon>
        <taxon>Euteleostomi</taxon>
        <taxon>Actinopterygii</taxon>
        <taxon>Neopterygii</taxon>
        <taxon>Teleostei</taxon>
        <taxon>Neoteleostei</taxon>
        <taxon>Acanthomorphata</taxon>
        <taxon>Eupercaria</taxon>
        <taxon>Tetraodontiformes</taxon>
        <taxon>Tetradontoidea</taxon>
        <taxon>Tetraodontidae</taxon>
        <taxon>Takifugu</taxon>
    </lineage>
</organism>
<feature type="compositionally biased region" description="Polar residues" evidence="1">
    <location>
        <begin position="79"/>
        <end position="95"/>
    </location>
</feature>
<name>A0A5C6NV48_9TELE</name>
<gene>
    <name evidence="2" type="ORF">D4764_17G0001810</name>
</gene>
<dbReference type="Proteomes" id="UP000324091">
    <property type="component" value="Chromosome 17"/>
</dbReference>
<comment type="caution">
    <text evidence="2">The sequence shown here is derived from an EMBL/GenBank/DDBJ whole genome shotgun (WGS) entry which is preliminary data.</text>
</comment>
<protein>
    <submittedName>
        <fullName evidence="2">Uncharacterized protein</fullName>
    </submittedName>
</protein>
<proteinExistence type="predicted"/>
<dbReference type="EMBL" id="RHFK02000009">
    <property type="protein sequence ID" value="TWW70698.1"/>
    <property type="molecule type" value="Genomic_DNA"/>
</dbReference>
<feature type="region of interest" description="Disordered" evidence="1">
    <location>
        <begin position="77"/>
        <end position="98"/>
    </location>
</feature>
<accession>A0A5C6NV48</accession>
<feature type="region of interest" description="Disordered" evidence="1">
    <location>
        <begin position="119"/>
        <end position="140"/>
    </location>
</feature>
<evidence type="ECO:0000313" key="2">
    <source>
        <dbReference type="EMBL" id="TWW70698.1"/>
    </source>
</evidence>